<dbReference type="InterPro" id="IPR051987">
    <property type="entry name" value="Sigma-2_receptor-like"/>
</dbReference>
<feature type="domain" description="EXPERA" evidence="9">
    <location>
        <begin position="1"/>
        <end position="124"/>
    </location>
</feature>
<evidence type="ECO:0000256" key="5">
    <source>
        <dbReference type="ARBA" id="ARBA00022989"/>
    </source>
</evidence>
<comment type="subcellular location">
    <subcellularLocation>
        <location evidence="1">Endoplasmic reticulum membrane</location>
        <topology evidence="1">Multi-pass membrane protein</topology>
    </subcellularLocation>
</comment>
<evidence type="ECO:0000256" key="8">
    <source>
        <dbReference type="SAM" id="Phobius"/>
    </source>
</evidence>
<name>L1IIH0_GUITC</name>
<organism evidence="10">
    <name type="scientific">Guillardia theta (strain CCMP2712)</name>
    <name type="common">Cryptophyte</name>
    <dbReference type="NCBI Taxonomy" id="905079"/>
    <lineage>
        <taxon>Eukaryota</taxon>
        <taxon>Cryptophyceae</taxon>
        <taxon>Pyrenomonadales</taxon>
        <taxon>Geminigeraceae</taxon>
        <taxon>Guillardia</taxon>
    </lineage>
</organism>
<dbReference type="eggNOG" id="ENOG502S64S">
    <property type="taxonomic scope" value="Eukaryota"/>
</dbReference>
<dbReference type="PROSITE" id="PS51751">
    <property type="entry name" value="EXPERA"/>
    <property type="match status" value="1"/>
</dbReference>
<accession>L1IIH0</accession>
<dbReference type="OrthoDB" id="433124at2759"/>
<evidence type="ECO:0000256" key="6">
    <source>
        <dbReference type="ARBA" id="ARBA00023136"/>
    </source>
</evidence>
<feature type="transmembrane region" description="Helical" evidence="8">
    <location>
        <begin position="107"/>
        <end position="125"/>
    </location>
</feature>
<comment type="similarity">
    <text evidence="2">Belongs to the TMEM97/sigma-2 receptor family.</text>
</comment>
<evidence type="ECO:0000259" key="9">
    <source>
        <dbReference type="PROSITE" id="PS51751"/>
    </source>
</evidence>
<dbReference type="PANTHER" id="PTHR31204">
    <property type="entry name" value="SIGMA INTRACELLULAR RECEPTOR 2"/>
    <property type="match status" value="1"/>
</dbReference>
<dbReference type="PANTHER" id="PTHR31204:SF1">
    <property type="entry name" value="SIGMA INTRACELLULAR RECEPTOR 2"/>
    <property type="match status" value="1"/>
</dbReference>
<reference evidence="11" key="3">
    <citation type="submission" date="2016-03" db="UniProtKB">
        <authorList>
            <consortium name="EnsemblProtists"/>
        </authorList>
    </citation>
    <scope>IDENTIFICATION</scope>
</reference>
<keyword evidence="3 7" id="KW-0812">Transmembrane</keyword>
<dbReference type="KEGG" id="gtt:GUITHDRAFT_52673"/>
<feature type="transmembrane region" description="Helical" evidence="8">
    <location>
        <begin position="78"/>
        <end position="95"/>
    </location>
</feature>
<dbReference type="GO" id="GO:0005789">
    <property type="term" value="C:endoplasmic reticulum membrane"/>
    <property type="evidence" value="ECO:0007669"/>
    <property type="project" value="UniProtKB-SubCell"/>
</dbReference>
<keyword evidence="5 7" id="KW-1133">Transmembrane helix</keyword>
<dbReference type="GeneID" id="17292749"/>
<dbReference type="EnsemblProtists" id="EKX36053">
    <property type="protein sequence ID" value="EKX36053"/>
    <property type="gene ID" value="GUITHDRAFT_52673"/>
</dbReference>
<dbReference type="RefSeq" id="XP_005823033.1">
    <property type="nucleotide sequence ID" value="XM_005822976.1"/>
</dbReference>
<proteinExistence type="inferred from homology"/>
<feature type="non-terminal residue" evidence="10">
    <location>
        <position position="127"/>
    </location>
</feature>
<dbReference type="PIRSF" id="PIRSF031032">
    <property type="entry name" value="TMP_97_prd"/>
    <property type="match status" value="1"/>
</dbReference>
<dbReference type="HOGENOM" id="CLU_086812_1_0_1"/>
<feature type="transmembrane region" description="Helical" evidence="8">
    <location>
        <begin position="42"/>
        <end position="66"/>
    </location>
</feature>
<evidence type="ECO:0000313" key="12">
    <source>
        <dbReference type="Proteomes" id="UP000011087"/>
    </source>
</evidence>
<dbReference type="OMA" id="EFKDPMV"/>
<evidence type="ECO:0000256" key="3">
    <source>
        <dbReference type="ARBA" id="ARBA00022692"/>
    </source>
</evidence>
<dbReference type="InterPro" id="IPR033118">
    <property type="entry name" value="EXPERA"/>
</dbReference>
<dbReference type="AlphaFoldDB" id="L1IIH0"/>
<dbReference type="EMBL" id="JH993080">
    <property type="protein sequence ID" value="EKX36053.1"/>
    <property type="molecule type" value="Genomic_DNA"/>
</dbReference>
<keyword evidence="6 7" id="KW-0472">Membrane</keyword>
<evidence type="ECO:0000256" key="2">
    <source>
        <dbReference type="ARBA" id="ARBA00009096"/>
    </source>
</evidence>
<gene>
    <name evidence="10" type="ORF">GUITHDRAFT_52673</name>
</gene>
<dbReference type="InterPro" id="IPR016964">
    <property type="entry name" value="Sigma2_recept"/>
</dbReference>
<protein>
    <recommendedName>
        <fullName evidence="9">EXPERA domain-containing protein</fullName>
    </recommendedName>
</protein>
<evidence type="ECO:0000313" key="10">
    <source>
        <dbReference type="EMBL" id="EKX36053.1"/>
    </source>
</evidence>
<dbReference type="Proteomes" id="UP000011087">
    <property type="component" value="Unassembled WGS sequence"/>
</dbReference>
<evidence type="ECO:0000256" key="4">
    <source>
        <dbReference type="ARBA" id="ARBA00022824"/>
    </source>
</evidence>
<reference evidence="10 12" key="1">
    <citation type="journal article" date="2012" name="Nature">
        <title>Algal genomes reveal evolutionary mosaicism and the fate of nucleomorphs.</title>
        <authorList>
            <consortium name="DOE Joint Genome Institute"/>
            <person name="Curtis B.A."/>
            <person name="Tanifuji G."/>
            <person name="Burki F."/>
            <person name="Gruber A."/>
            <person name="Irimia M."/>
            <person name="Maruyama S."/>
            <person name="Arias M.C."/>
            <person name="Ball S.G."/>
            <person name="Gile G.H."/>
            <person name="Hirakawa Y."/>
            <person name="Hopkins J.F."/>
            <person name="Kuo A."/>
            <person name="Rensing S.A."/>
            <person name="Schmutz J."/>
            <person name="Symeonidi A."/>
            <person name="Elias M."/>
            <person name="Eveleigh R.J."/>
            <person name="Herman E.K."/>
            <person name="Klute M.J."/>
            <person name="Nakayama T."/>
            <person name="Obornik M."/>
            <person name="Reyes-Prieto A."/>
            <person name="Armbrust E.V."/>
            <person name="Aves S.J."/>
            <person name="Beiko R.G."/>
            <person name="Coutinho P."/>
            <person name="Dacks J.B."/>
            <person name="Durnford D.G."/>
            <person name="Fast N.M."/>
            <person name="Green B.R."/>
            <person name="Grisdale C.J."/>
            <person name="Hempel F."/>
            <person name="Henrissat B."/>
            <person name="Hoppner M.P."/>
            <person name="Ishida K."/>
            <person name="Kim E."/>
            <person name="Koreny L."/>
            <person name="Kroth P.G."/>
            <person name="Liu Y."/>
            <person name="Malik S.B."/>
            <person name="Maier U.G."/>
            <person name="McRose D."/>
            <person name="Mock T."/>
            <person name="Neilson J.A."/>
            <person name="Onodera N.T."/>
            <person name="Poole A.M."/>
            <person name="Pritham E.J."/>
            <person name="Richards T.A."/>
            <person name="Rocap G."/>
            <person name="Roy S.W."/>
            <person name="Sarai C."/>
            <person name="Schaack S."/>
            <person name="Shirato S."/>
            <person name="Slamovits C.H."/>
            <person name="Spencer D.F."/>
            <person name="Suzuki S."/>
            <person name="Worden A.Z."/>
            <person name="Zauner S."/>
            <person name="Barry K."/>
            <person name="Bell C."/>
            <person name="Bharti A.K."/>
            <person name="Crow J.A."/>
            <person name="Grimwood J."/>
            <person name="Kramer R."/>
            <person name="Lindquist E."/>
            <person name="Lucas S."/>
            <person name="Salamov A."/>
            <person name="McFadden G.I."/>
            <person name="Lane C.E."/>
            <person name="Keeling P.J."/>
            <person name="Gray M.W."/>
            <person name="Grigoriev I.V."/>
            <person name="Archibald J.M."/>
        </authorList>
    </citation>
    <scope>NUCLEOTIDE SEQUENCE</scope>
    <source>
        <strain evidence="10 12">CCMP2712</strain>
    </source>
</reference>
<dbReference type="Pfam" id="PF05241">
    <property type="entry name" value="EBP"/>
    <property type="match status" value="1"/>
</dbReference>
<keyword evidence="4" id="KW-0256">Endoplasmic reticulum</keyword>
<dbReference type="STRING" id="905079.L1IIH0"/>
<feature type="non-terminal residue" evidence="10">
    <location>
        <position position="1"/>
    </location>
</feature>
<evidence type="ECO:0000256" key="7">
    <source>
        <dbReference type="PROSITE-ProRule" id="PRU01087"/>
    </source>
</evidence>
<sequence length="127" mass="14889">PATIFVDLQVVLPKKFFPAFARRSFDFYIDTFKDPLLTSRPLWFKSLIMAEVVFQLPFFFVALYAFRTRANWIRVPSIVYAAHACTQMVPILGSVWFDEAVPKEKRTVLSCIYLPYFAIPLWLLVRM</sequence>
<evidence type="ECO:0000313" key="11">
    <source>
        <dbReference type="EnsemblProtists" id="EKX36053"/>
    </source>
</evidence>
<evidence type="ECO:0000256" key="1">
    <source>
        <dbReference type="ARBA" id="ARBA00004477"/>
    </source>
</evidence>
<dbReference type="PaxDb" id="55529-EKX36053"/>
<reference evidence="12" key="2">
    <citation type="submission" date="2012-11" db="EMBL/GenBank/DDBJ databases">
        <authorList>
            <person name="Kuo A."/>
            <person name="Curtis B.A."/>
            <person name="Tanifuji G."/>
            <person name="Burki F."/>
            <person name="Gruber A."/>
            <person name="Irimia M."/>
            <person name="Maruyama S."/>
            <person name="Arias M.C."/>
            <person name="Ball S.G."/>
            <person name="Gile G.H."/>
            <person name="Hirakawa Y."/>
            <person name="Hopkins J.F."/>
            <person name="Rensing S.A."/>
            <person name="Schmutz J."/>
            <person name="Symeonidi A."/>
            <person name="Elias M."/>
            <person name="Eveleigh R.J."/>
            <person name="Herman E.K."/>
            <person name="Klute M.J."/>
            <person name="Nakayama T."/>
            <person name="Obornik M."/>
            <person name="Reyes-Prieto A."/>
            <person name="Armbrust E.V."/>
            <person name="Aves S.J."/>
            <person name="Beiko R.G."/>
            <person name="Coutinho P."/>
            <person name="Dacks J.B."/>
            <person name="Durnford D.G."/>
            <person name="Fast N.M."/>
            <person name="Green B.R."/>
            <person name="Grisdale C."/>
            <person name="Hempe F."/>
            <person name="Henrissat B."/>
            <person name="Hoppner M.P."/>
            <person name="Ishida K.-I."/>
            <person name="Kim E."/>
            <person name="Koreny L."/>
            <person name="Kroth P.G."/>
            <person name="Liu Y."/>
            <person name="Malik S.-B."/>
            <person name="Maier U.G."/>
            <person name="McRose D."/>
            <person name="Mock T."/>
            <person name="Neilson J.A."/>
            <person name="Onodera N.T."/>
            <person name="Poole A.M."/>
            <person name="Pritham E.J."/>
            <person name="Richards T.A."/>
            <person name="Rocap G."/>
            <person name="Roy S.W."/>
            <person name="Sarai C."/>
            <person name="Schaack S."/>
            <person name="Shirato S."/>
            <person name="Slamovits C.H."/>
            <person name="Spencer D.F."/>
            <person name="Suzuki S."/>
            <person name="Worden A.Z."/>
            <person name="Zauner S."/>
            <person name="Barry K."/>
            <person name="Bell C."/>
            <person name="Bharti A.K."/>
            <person name="Crow J.A."/>
            <person name="Grimwood J."/>
            <person name="Kramer R."/>
            <person name="Lindquist E."/>
            <person name="Lucas S."/>
            <person name="Salamov A."/>
            <person name="McFadden G.I."/>
            <person name="Lane C.E."/>
            <person name="Keeling P.J."/>
            <person name="Gray M.W."/>
            <person name="Grigoriev I.V."/>
            <person name="Archibald J.M."/>
        </authorList>
    </citation>
    <scope>NUCLEOTIDE SEQUENCE</scope>
    <source>
        <strain evidence="12">CCMP2712</strain>
    </source>
</reference>
<keyword evidence="12" id="KW-1185">Reference proteome</keyword>